<keyword evidence="5" id="KW-1185">Reference proteome</keyword>
<feature type="transmembrane region" description="Helical" evidence="2">
    <location>
        <begin position="190"/>
        <end position="213"/>
    </location>
</feature>
<feature type="compositionally biased region" description="Low complexity" evidence="1">
    <location>
        <begin position="1"/>
        <end position="22"/>
    </location>
</feature>
<keyword evidence="2" id="KW-0812">Transmembrane</keyword>
<feature type="compositionally biased region" description="Low complexity" evidence="1">
    <location>
        <begin position="50"/>
        <end position="79"/>
    </location>
</feature>
<evidence type="ECO:0000313" key="4">
    <source>
        <dbReference type="EMBL" id="GAA3538278.1"/>
    </source>
</evidence>
<dbReference type="InterPro" id="IPR025637">
    <property type="entry name" value="DUF4333"/>
</dbReference>
<protein>
    <recommendedName>
        <fullName evidence="3">DUF4333 domain-containing protein</fullName>
    </recommendedName>
</protein>
<feature type="region of interest" description="Disordered" evidence="1">
    <location>
        <begin position="1"/>
        <end position="185"/>
    </location>
</feature>
<keyword evidence="2" id="KW-0472">Membrane</keyword>
<dbReference type="EMBL" id="BAAAZN010000004">
    <property type="protein sequence ID" value="GAA3538278.1"/>
    <property type="molecule type" value="Genomic_DNA"/>
</dbReference>
<evidence type="ECO:0000259" key="3">
    <source>
        <dbReference type="Pfam" id="PF14230"/>
    </source>
</evidence>
<feature type="compositionally biased region" description="Gly residues" evidence="1">
    <location>
        <begin position="123"/>
        <end position="140"/>
    </location>
</feature>
<name>A0ABP6VQQ5_9PSEU</name>
<comment type="caution">
    <text evidence="4">The sequence shown here is derived from an EMBL/GenBank/DDBJ whole genome shotgun (WGS) entry which is preliminary data.</text>
</comment>
<accession>A0ABP6VQQ5</accession>
<sequence>MSRPSDQQPQWWQPQPGAQPDPEGTYRTGGAPGTPGAPAPGGAPWGGGSHWPPAQGGQWPPAGGQQPPGQAAPGQAAPGQPAPGPQPSGPPAPGQSVPGQQPPGQAAPGPQPGQAAPGQAGWAPGGWGGQPVAGQYGGGWPQQHAAGPQASGVDGGWPTTPSGGTPAAQYGGLGAFGTPQAKPPRNKKPFVLGGIAVVVVIAGLGAAWAFGAFGGDTLEQNSLQDGVSRVLSESYGEPDVQHVECPSGRSATNGTTFDCTAQVGGQAKTVTVRVLNDKPEYSVGAPH</sequence>
<feature type="compositionally biased region" description="Low complexity" evidence="1">
    <location>
        <begin position="94"/>
        <end position="122"/>
    </location>
</feature>
<dbReference type="Proteomes" id="UP001500689">
    <property type="component" value="Unassembled WGS sequence"/>
</dbReference>
<evidence type="ECO:0000313" key="5">
    <source>
        <dbReference type="Proteomes" id="UP001500689"/>
    </source>
</evidence>
<keyword evidence="2" id="KW-1133">Transmembrane helix</keyword>
<proteinExistence type="predicted"/>
<feature type="compositionally biased region" description="Low complexity" evidence="1">
    <location>
        <begin position="156"/>
        <end position="166"/>
    </location>
</feature>
<feature type="domain" description="DUF4333" evidence="3">
    <location>
        <begin position="203"/>
        <end position="277"/>
    </location>
</feature>
<dbReference type="Pfam" id="PF14230">
    <property type="entry name" value="DUF4333"/>
    <property type="match status" value="1"/>
</dbReference>
<evidence type="ECO:0000256" key="1">
    <source>
        <dbReference type="SAM" id="MobiDB-lite"/>
    </source>
</evidence>
<feature type="compositionally biased region" description="Pro residues" evidence="1">
    <location>
        <begin position="80"/>
        <end position="93"/>
    </location>
</feature>
<gene>
    <name evidence="4" type="ORF">GCM10022222_22360</name>
</gene>
<reference evidence="5" key="1">
    <citation type="journal article" date="2019" name="Int. J. Syst. Evol. Microbiol.">
        <title>The Global Catalogue of Microorganisms (GCM) 10K type strain sequencing project: providing services to taxonomists for standard genome sequencing and annotation.</title>
        <authorList>
            <consortium name="The Broad Institute Genomics Platform"/>
            <consortium name="The Broad Institute Genome Sequencing Center for Infectious Disease"/>
            <person name="Wu L."/>
            <person name="Ma J."/>
        </authorList>
    </citation>
    <scope>NUCLEOTIDE SEQUENCE [LARGE SCALE GENOMIC DNA]</scope>
    <source>
        <strain evidence="5">JCM 16898</strain>
    </source>
</reference>
<evidence type="ECO:0000256" key="2">
    <source>
        <dbReference type="SAM" id="Phobius"/>
    </source>
</evidence>
<organism evidence="4 5">
    <name type="scientific">Amycolatopsis ultiminotia</name>
    <dbReference type="NCBI Taxonomy" id="543629"/>
    <lineage>
        <taxon>Bacteria</taxon>
        <taxon>Bacillati</taxon>
        <taxon>Actinomycetota</taxon>
        <taxon>Actinomycetes</taxon>
        <taxon>Pseudonocardiales</taxon>
        <taxon>Pseudonocardiaceae</taxon>
        <taxon>Amycolatopsis</taxon>
    </lineage>
</organism>